<proteinExistence type="predicted"/>
<reference evidence="3" key="1">
    <citation type="journal article" date="2019" name="Int. J. Syst. Evol. Microbiol.">
        <title>The Global Catalogue of Microorganisms (GCM) 10K type strain sequencing project: providing services to taxonomists for standard genome sequencing and annotation.</title>
        <authorList>
            <consortium name="The Broad Institute Genomics Platform"/>
            <consortium name="The Broad Institute Genome Sequencing Center for Infectious Disease"/>
            <person name="Wu L."/>
            <person name="Ma J."/>
        </authorList>
    </citation>
    <scope>NUCLEOTIDE SEQUENCE [LARGE SCALE GENOMIC DNA]</scope>
    <source>
        <strain evidence="3">JCM 30742</strain>
    </source>
</reference>
<dbReference type="PANTHER" id="PTHR47561">
    <property type="entry name" value="POLYSACCHARIDE DEACETYLASE FAMILY PROTEIN (AFU_ORTHOLOGUE AFUA_6G05030)"/>
    <property type="match status" value="1"/>
</dbReference>
<dbReference type="Pfam" id="PF01522">
    <property type="entry name" value="Polysacc_deac_1"/>
    <property type="match status" value="1"/>
</dbReference>
<dbReference type="Proteomes" id="UP001500752">
    <property type="component" value="Unassembled WGS sequence"/>
</dbReference>
<dbReference type="InterPro" id="IPR037950">
    <property type="entry name" value="PgdA-like"/>
</dbReference>
<dbReference type="CDD" id="cd10938">
    <property type="entry name" value="CE4_HpPgdA_like"/>
    <property type="match status" value="1"/>
</dbReference>
<evidence type="ECO:0000313" key="2">
    <source>
        <dbReference type="EMBL" id="GAA3696497.1"/>
    </source>
</evidence>
<dbReference type="RefSeq" id="WP_345153126.1">
    <property type="nucleotide sequence ID" value="NZ_BAABEO010000024.1"/>
</dbReference>
<dbReference type="InterPro" id="IPR002509">
    <property type="entry name" value="NODB_dom"/>
</dbReference>
<evidence type="ECO:0000259" key="1">
    <source>
        <dbReference type="PROSITE" id="PS51677"/>
    </source>
</evidence>
<dbReference type="PANTHER" id="PTHR47561:SF1">
    <property type="entry name" value="POLYSACCHARIDE DEACETYLASE FAMILY PROTEIN (AFU_ORTHOLOGUE AFUA_6G05030)"/>
    <property type="match status" value="1"/>
</dbReference>
<sequence length="304" mass="35185">MAKEIKVTFGSDIDAVAGWLGSYGGEDSPHDIQRGMFAGEVGVPRLLNLFKKYDIKMTWFIPGHSAETFPHMVERIAEAGHEIGGHGYTHENAVEMSAEQERDVIFRSTEILEKMTGERPVGYITPWWEMSARTAATLIEAGYEYDKSQGLHDFQPFYARVEDSWTKIDYSKPAETWMKPLERGREIDLVELGGTWEVDDLPPMMFNKHSPNSYGFTNPRDIEDMWRDQFDWVYENYDYAVFPFTIHPDVSGRPHVLKMLERLIKHMAPLPGVSFEPSRDIARDFRKRFPFESNPKYPFDRDLG</sequence>
<dbReference type="EMBL" id="BAABEO010000024">
    <property type="protein sequence ID" value="GAA3696497.1"/>
    <property type="molecule type" value="Genomic_DNA"/>
</dbReference>
<name>A0ABP7CWQ4_9MICC</name>
<dbReference type="PROSITE" id="PS51677">
    <property type="entry name" value="NODB"/>
    <property type="match status" value="1"/>
</dbReference>
<dbReference type="Gene3D" id="3.20.20.370">
    <property type="entry name" value="Glycoside hydrolase/deacetylase"/>
    <property type="match status" value="1"/>
</dbReference>
<keyword evidence="3" id="KW-1185">Reference proteome</keyword>
<organism evidence="2 3">
    <name type="scientific">Arthrobacter ginkgonis</name>
    <dbReference type="NCBI Taxonomy" id="1630594"/>
    <lineage>
        <taxon>Bacteria</taxon>
        <taxon>Bacillati</taxon>
        <taxon>Actinomycetota</taxon>
        <taxon>Actinomycetes</taxon>
        <taxon>Micrococcales</taxon>
        <taxon>Micrococcaceae</taxon>
        <taxon>Arthrobacter</taxon>
    </lineage>
</organism>
<accession>A0ABP7CWQ4</accession>
<evidence type="ECO:0000313" key="3">
    <source>
        <dbReference type="Proteomes" id="UP001500752"/>
    </source>
</evidence>
<dbReference type="InterPro" id="IPR011330">
    <property type="entry name" value="Glyco_hydro/deAcase_b/a-brl"/>
</dbReference>
<comment type="caution">
    <text evidence="2">The sequence shown here is derived from an EMBL/GenBank/DDBJ whole genome shotgun (WGS) entry which is preliminary data.</text>
</comment>
<protein>
    <submittedName>
        <fullName evidence="2">Polysaccharide deacetylase</fullName>
    </submittedName>
</protein>
<feature type="domain" description="NodB homology" evidence="1">
    <location>
        <begin position="29"/>
        <end position="276"/>
    </location>
</feature>
<gene>
    <name evidence="2" type="ORF">GCM10023081_36960</name>
</gene>
<dbReference type="SUPFAM" id="SSF88713">
    <property type="entry name" value="Glycoside hydrolase/deacetylase"/>
    <property type="match status" value="1"/>
</dbReference>